<proteinExistence type="inferred from homology"/>
<dbReference type="InterPro" id="IPR004923">
    <property type="entry name" value="FTR1/Fip1/EfeU"/>
</dbReference>
<comment type="caution">
    <text evidence="7">The sequence shown here is derived from an EMBL/GenBank/DDBJ whole genome shotgun (WGS) entry which is preliminary data.</text>
</comment>
<evidence type="ECO:0000313" key="8">
    <source>
        <dbReference type="Proteomes" id="UP000178448"/>
    </source>
</evidence>
<dbReference type="GO" id="GO:0033573">
    <property type="term" value="C:high-affinity iron permease complex"/>
    <property type="evidence" value="ECO:0007669"/>
    <property type="project" value="InterPro"/>
</dbReference>
<dbReference type="Pfam" id="PF03239">
    <property type="entry name" value="FTR1"/>
    <property type="match status" value="1"/>
</dbReference>
<evidence type="ECO:0000313" key="7">
    <source>
        <dbReference type="EMBL" id="OGG04891.1"/>
    </source>
</evidence>
<feature type="transmembrane region" description="Helical" evidence="6">
    <location>
        <begin position="160"/>
        <end position="180"/>
    </location>
</feature>
<keyword evidence="4 6" id="KW-1133">Transmembrane helix</keyword>
<organism evidence="7 8">
    <name type="scientific">Candidatus Gottesmanbacteria bacterium RBG_16_52_11</name>
    <dbReference type="NCBI Taxonomy" id="1798374"/>
    <lineage>
        <taxon>Bacteria</taxon>
        <taxon>Candidatus Gottesmaniibacteriota</taxon>
    </lineage>
</organism>
<feature type="transmembrane region" description="Helical" evidence="6">
    <location>
        <begin position="128"/>
        <end position="154"/>
    </location>
</feature>
<evidence type="ECO:0000256" key="3">
    <source>
        <dbReference type="ARBA" id="ARBA00022692"/>
    </source>
</evidence>
<evidence type="ECO:0000256" key="5">
    <source>
        <dbReference type="ARBA" id="ARBA00023136"/>
    </source>
</evidence>
<feature type="transmembrane region" description="Helical" evidence="6">
    <location>
        <begin position="46"/>
        <end position="67"/>
    </location>
</feature>
<dbReference type="GO" id="GO:0015093">
    <property type="term" value="F:ferrous iron transmembrane transporter activity"/>
    <property type="evidence" value="ECO:0007669"/>
    <property type="project" value="TreeGrafter"/>
</dbReference>
<reference evidence="7 8" key="1">
    <citation type="journal article" date="2016" name="Nat. Commun.">
        <title>Thousands of microbial genomes shed light on interconnected biogeochemical processes in an aquifer system.</title>
        <authorList>
            <person name="Anantharaman K."/>
            <person name="Brown C.T."/>
            <person name="Hug L.A."/>
            <person name="Sharon I."/>
            <person name="Castelle C.J."/>
            <person name="Probst A.J."/>
            <person name="Thomas B.C."/>
            <person name="Singh A."/>
            <person name="Wilkins M.J."/>
            <person name="Karaoz U."/>
            <person name="Brodie E.L."/>
            <person name="Williams K.H."/>
            <person name="Hubbard S.S."/>
            <person name="Banfield J.F."/>
        </authorList>
    </citation>
    <scope>NUCLEOTIDE SEQUENCE [LARGE SCALE GENOMIC DNA]</scope>
</reference>
<feature type="transmembrane region" description="Helical" evidence="6">
    <location>
        <begin position="187"/>
        <end position="207"/>
    </location>
</feature>
<dbReference type="EMBL" id="MFJD01000001">
    <property type="protein sequence ID" value="OGG04891.1"/>
    <property type="molecule type" value="Genomic_DNA"/>
</dbReference>
<feature type="transmembrane region" description="Helical" evidence="6">
    <location>
        <begin position="253"/>
        <end position="272"/>
    </location>
</feature>
<keyword evidence="3 6" id="KW-0812">Transmembrane</keyword>
<keyword evidence="5 6" id="KW-0472">Membrane</keyword>
<sequence>MIRRSIAIVLPAFLITLREVIEATLIVATILGVMTRTRQGKGIRSVWLATAAAALLSVTLLLSASLLGFRMHEIFSGPTEAITEGSLMVISALFITWAVFFLHRHFARYKTRLLVKLTETVERQESRGIFWLTFTAVLREGFEIVLFLSTIYLSGEPRQVFAGFAGGTAAGLLLSFALFTATFRMPVYYAFRVTSGLLILFAAGLLARGIREFSGLGLIPETGRLTLPLAPANSTFAGDMVKALFGISRQMDYLQLGVYLAYVAVMVWWVFFRHNRTAPETEVSAAPE</sequence>
<comment type="subcellular location">
    <subcellularLocation>
        <location evidence="1">Membrane</location>
        <topology evidence="1">Multi-pass membrane protein</topology>
    </subcellularLocation>
</comment>
<name>A0A1F5YXI0_9BACT</name>
<dbReference type="PANTHER" id="PTHR31632">
    <property type="entry name" value="IRON TRANSPORTER FTH1"/>
    <property type="match status" value="1"/>
</dbReference>
<evidence type="ECO:0000256" key="4">
    <source>
        <dbReference type="ARBA" id="ARBA00022989"/>
    </source>
</evidence>
<comment type="similarity">
    <text evidence="2">Belongs to the oxidase-dependent Fe transporter (OFeT) (TC 9.A.10.1) family.</text>
</comment>
<dbReference type="STRING" id="1798374.A2Z33_06340"/>
<accession>A0A1F5YXI0</accession>
<feature type="transmembrane region" description="Helical" evidence="6">
    <location>
        <begin position="87"/>
        <end position="107"/>
    </location>
</feature>
<evidence type="ECO:0008006" key="9">
    <source>
        <dbReference type="Google" id="ProtNLM"/>
    </source>
</evidence>
<dbReference type="AlphaFoldDB" id="A0A1F5YXI0"/>
<evidence type="ECO:0000256" key="1">
    <source>
        <dbReference type="ARBA" id="ARBA00004141"/>
    </source>
</evidence>
<gene>
    <name evidence="7" type="ORF">A2Z33_06340</name>
</gene>
<dbReference type="Proteomes" id="UP000178448">
    <property type="component" value="Unassembled WGS sequence"/>
</dbReference>
<dbReference type="PANTHER" id="PTHR31632:SF2">
    <property type="entry name" value="PLASMA MEMBRANE IRON PERMEASE"/>
    <property type="match status" value="1"/>
</dbReference>
<evidence type="ECO:0000256" key="2">
    <source>
        <dbReference type="ARBA" id="ARBA00008333"/>
    </source>
</evidence>
<evidence type="ECO:0000256" key="6">
    <source>
        <dbReference type="SAM" id="Phobius"/>
    </source>
</evidence>
<protein>
    <recommendedName>
        <fullName evidence="9">Iron permease</fullName>
    </recommendedName>
</protein>